<accession>A0A0E9UHU8</accession>
<proteinExistence type="predicted"/>
<protein>
    <submittedName>
        <fullName evidence="1">Uncharacterized protein</fullName>
    </submittedName>
</protein>
<reference evidence="1" key="2">
    <citation type="journal article" date="2015" name="Fish Shellfish Immunol.">
        <title>Early steps in the European eel (Anguilla anguilla)-Vibrio vulnificus interaction in the gills: Role of the RtxA13 toxin.</title>
        <authorList>
            <person name="Callol A."/>
            <person name="Pajuelo D."/>
            <person name="Ebbesson L."/>
            <person name="Teles M."/>
            <person name="MacKenzie S."/>
            <person name="Amaro C."/>
        </authorList>
    </citation>
    <scope>NUCLEOTIDE SEQUENCE</scope>
</reference>
<sequence>MSSMMFLANRSVLSIMTPWGM</sequence>
<name>A0A0E9UHU8_ANGAN</name>
<dbReference type="AlphaFoldDB" id="A0A0E9UHU8"/>
<evidence type="ECO:0000313" key="1">
    <source>
        <dbReference type="EMBL" id="JAH64578.1"/>
    </source>
</evidence>
<reference evidence="1" key="1">
    <citation type="submission" date="2014-11" db="EMBL/GenBank/DDBJ databases">
        <authorList>
            <person name="Amaro Gonzalez C."/>
        </authorList>
    </citation>
    <scope>NUCLEOTIDE SEQUENCE</scope>
</reference>
<dbReference type="EMBL" id="GBXM01043999">
    <property type="protein sequence ID" value="JAH64578.1"/>
    <property type="molecule type" value="Transcribed_RNA"/>
</dbReference>
<organism evidence="1">
    <name type="scientific">Anguilla anguilla</name>
    <name type="common">European freshwater eel</name>
    <name type="synonym">Muraena anguilla</name>
    <dbReference type="NCBI Taxonomy" id="7936"/>
    <lineage>
        <taxon>Eukaryota</taxon>
        <taxon>Metazoa</taxon>
        <taxon>Chordata</taxon>
        <taxon>Craniata</taxon>
        <taxon>Vertebrata</taxon>
        <taxon>Euteleostomi</taxon>
        <taxon>Actinopterygii</taxon>
        <taxon>Neopterygii</taxon>
        <taxon>Teleostei</taxon>
        <taxon>Anguilliformes</taxon>
        <taxon>Anguillidae</taxon>
        <taxon>Anguilla</taxon>
    </lineage>
</organism>